<reference evidence="1 2" key="1">
    <citation type="submission" date="2023-02" db="EMBL/GenBank/DDBJ databases">
        <title>LHISI_Scaffold_Assembly.</title>
        <authorList>
            <person name="Stuart O.P."/>
            <person name="Cleave R."/>
            <person name="Magrath M.J.L."/>
            <person name="Mikheyev A.S."/>
        </authorList>
    </citation>
    <scope>NUCLEOTIDE SEQUENCE [LARGE SCALE GENOMIC DNA]</scope>
    <source>
        <strain evidence="1">Daus_M_001</strain>
        <tissue evidence="1">Leg muscle</tissue>
    </source>
</reference>
<organism evidence="1 2">
    <name type="scientific">Dryococelus australis</name>
    <dbReference type="NCBI Taxonomy" id="614101"/>
    <lineage>
        <taxon>Eukaryota</taxon>
        <taxon>Metazoa</taxon>
        <taxon>Ecdysozoa</taxon>
        <taxon>Arthropoda</taxon>
        <taxon>Hexapoda</taxon>
        <taxon>Insecta</taxon>
        <taxon>Pterygota</taxon>
        <taxon>Neoptera</taxon>
        <taxon>Polyneoptera</taxon>
        <taxon>Phasmatodea</taxon>
        <taxon>Verophasmatodea</taxon>
        <taxon>Anareolatae</taxon>
        <taxon>Phasmatidae</taxon>
        <taxon>Eurycanthinae</taxon>
        <taxon>Dryococelus</taxon>
    </lineage>
</organism>
<comment type="caution">
    <text evidence="1">The sequence shown here is derived from an EMBL/GenBank/DDBJ whole genome shotgun (WGS) entry which is preliminary data.</text>
</comment>
<evidence type="ECO:0000313" key="2">
    <source>
        <dbReference type="Proteomes" id="UP001159363"/>
    </source>
</evidence>
<accession>A0ABQ9IB47</accession>
<proteinExistence type="predicted"/>
<protein>
    <submittedName>
        <fullName evidence="1">Uncharacterized protein</fullName>
    </submittedName>
</protein>
<name>A0ABQ9IB47_9NEOP</name>
<sequence length="106" mass="12553">MFNKLWTEMKEKMNIYEQEPPMLPIKRYISQNSVASSENFDFTTAKHRFKAIYFETLDTLVGELDERFKQPGLERVRILEDALLLDPEEWSSAKDILSLYEVNFAI</sequence>
<dbReference type="Proteomes" id="UP001159363">
    <property type="component" value="Chromosome 2"/>
</dbReference>
<dbReference type="EMBL" id="JARBHB010000002">
    <property type="protein sequence ID" value="KAJ8893894.1"/>
    <property type="molecule type" value="Genomic_DNA"/>
</dbReference>
<keyword evidence="2" id="KW-1185">Reference proteome</keyword>
<evidence type="ECO:0000313" key="1">
    <source>
        <dbReference type="EMBL" id="KAJ8893894.1"/>
    </source>
</evidence>
<gene>
    <name evidence="1" type="ORF">PR048_006495</name>
</gene>